<organism evidence="2 3">
    <name type="scientific">Burkholderia ubonensis subsp. mesacidophila</name>
    <dbReference type="NCBI Taxonomy" id="265293"/>
    <lineage>
        <taxon>Bacteria</taxon>
        <taxon>Pseudomonadati</taxon>
        <taxon>Pseudomonadota</taxon>
        <taxon>Betaproteobacteria</taxon>
        <taxon>Burkholderiales</taxon>
        <taxon>Burkholderiaceae</taxon>
        <taxon>Burkholderia</taxon>
        <taxon>Burkholderia cepacia complex</taxon>
    </lineage>
</organism>
<dbReference type="Pfam" id="PF00975">
    <property type="entry name" value="Thioesterase"/>
    <property type="match status" value="1"/>
</dbReference>
<dbReference type="Proteomes" id="UP000217994">
    <property type="component" value="Unassembled WGS sequence"/>
</dbReference>
<dbReference type="EMBL" id="MTZU01000056">
    <property type="protein sequence ID" value="PCE30746.1"/>
    <property type="molecule type" value="Genomic_DNA"/>
</dbReference>
<proteinExistence type="predicted"/>
<dbReference type="RefSeq" id="WP_084910206.1">
    <property type="nucleotide sequence ID" value="NZ_CP020739.1"/>
</dbReference>
<evidence type="ECO:0000313" key="2">
    <source>
        <dbReference type="EMBL" id="PCE30746.1"/>
    </source>
</evidence>
<sequence>MNAASLIELRPGGSRPPIVMIHALSGTLLPYLALAGALDGATPVYGIEADGLDGKRQPLRDVASLARRYAATIRDAFGGAPVTVLGWSYGGIVAAEIAARLGASGASPSAVLIDVQRLNPSRPNRTLDADEELVEFGRLMMSGTAPAAARPPTLAELRAIPARARLAHVFETIVAARPRTPVAMLHDFLRVFRSNLVAHDAYVPGEIRRVAALFVRSHGQTHPDRDPSLGWRRWFADGIDVAVAPGDHDSILDASNVAGLAACIDQWQSLHVST</sequence>
<dbReference type="AlphaFoldDB" id="A0A2A4FE90"/>
<dbReference type="Gene3D" id="3.40.50.1820">
    <property type="entry name" value="alpha/beta hydrolase"/>
    <property type="match status" value="1"/>
</dbReference>
<feature type="domain" description="Thioesterase TesA-like" evidence="1">
    <location>
        <begin position="23"/>
        <end position="268"/>
    </location>
</feature>
<dbReference type="SMART" id="SM00824">
    <property type="entry name" value="PKS_TE"/>
    <property type="match status" value="1"/>
</dbReference>
<reference evidence="2 3" key="1">
    <citation type="submission" date="2017-01" db="EMBL/GenBank/DDBJ databases">
        <title>Whole-Genome Shotgun Sequencing of Two beta-Proteobacterial Species in Search of the Bulgecin Biosynthetic Cluster.</title>
        <authorList>
            <person name="Horsman M.E."/>
            <person name="Marous D.R."/>
            <person name="Li R."/>
            <person name="Oliver R.A."/>
            <person name="Byun B."/>
            <person name="Emrich S.J."/>
            <person name="Boggess B."/>
            <person name="Townsend C.A."/>
            <person name="Mobashery S."/>
        </authorList>
    </citation>
    <scope>NUCLEOTIDE SEQUENCE [LARGE SCALE GENOMIC DNA]</scope>
    <source>
        <strain evidence="2 3">ATCC 31433</strain>
    </source>
</reference>
<gene>
    <name evidence="2" type="ORF">BZL54_19085</name>
</gene>
<accession>A0A2A4FE90</accession>
<comment type="caution">
    <text evidence="2">The sequence shown here is derived from an EMBL/GenBank/DDBJ whole genome shotgun (WGS) entry which is preliminary data.</text>
</comment>
<name>A0A2A4FE90_9BURK</name>
<dbReference type="GeneID" id="69003277"/>
<protein>
    <recommendedName>
        <fullName evidence="1">Thioesterase TesA-like domain-containing protein</fullName>
    </recommendedName>
</protein>
<dbReference type="InterPro" id="IPR001031">
    <property type="entry name" value="Thioesterase"/>
</dbReference>
<evidence type="ECO:0000259" key="1">
    <source>
        <dbReference type="SMART" id="SM00824"/>
    </source>
</evidence>
<dbReference type="InterPro" id="IPR020802">
    <property type="entry name" value="TesA-like"/>
</dbReference>
<evidence type="ECO:0000313" key="3">
    <source>
        <dbReference type="Proteomes" id="UP000217994"/>
    </source>
</evidence>
<dbReference type="InterPro" id="IPR029058">
    <property type="entry name" value="AB_hydrolase_fold"/>
</dbReference>
<dbReference type="SUPFAM" id="SSF53474">
    <property type="entry name" value="alpha/beta-Hydrolases"/>
    <property type="match status" value="1"/>
</dbReference>